<dbReference type="PRINTS" id="PR00080">
    <property type="entry name" value="SDRFAMILY"/>
</dbReference>
<accession>A0A7S7NRG8</accession>
<gene>
    <name evidence="4" type="ORF">IRI77_00125</name>
</gene>
<dbReference type="Pfam" id="PF13561">
    <property type="entry name" value="adh_short_C2"/>
    <property type="match status" value="1"/>
</dbReference>
<feature type="domain" description="Ketoreductase" evidence="3">
    <location>
        <begin position="8"/>
        <end position="192"/>
    </location>
</feature>
<dbReference type="SUPFAM" id="SSF51735">
    <property type="entry name" value="NAD(P)-binding Rossmann-fold domains"/>
    <property type="match status" value="1"/>
</dbReference>
<dbReference type="Proteomes" id="UP000593892">
    <property type="component" value="Chromosome"/>
</dbReference>
<keyword evidence="2" id="KW-0560">Oxidoreductase</keyword>
<dbReference type="CDD" id="cd05233">
    <property type="entry name" value="SDR_c"/>
    <property type="match status" value="1"/>
</dbReference>
<evidence type="ECO:0000256" key="2">
    <source>
        <dbReference type="ARBA" id="ARBA00023002"/>
    </source>
</evidence>
<dbReference type="InterPro" id="IPR020904">
    <property type="entry name" value="Sc_DH/Rdtase_CS"/>
</dbReference>
<proteinExistence type="inferred from homology"/>
<dbReference type="EMBL" id="CP063849">
    <property type="protein sequence ID" value="QOY88408.1"/>
    <property type="molecule type" value="Genomic_DNA"/>
</dbReference>
<dbReference type="InterPro" id="IPR057326">
    <property type="entry name" value="KR_dom"/>
</dbReference>
<dbReference type="InterPro" id="IPR002347">
    <property type="entry name" value="SDR_fam"/>
</dbReference>
<dbReference type="FunFam" id="3.40.50.720:FF:000084">
    <property type="entry name" value="Short-chain dehydrogenase reductase"/>
    <property type="match status" value="1"/>
</dbReference>
<keyword evidence="5" id="KW-1185">Reference proteome</keyword>
<reference evidence="4 5" key="1">
    <citation type="submission" date="2020-10" db="EMBL/GenBank/DDBJ databases">
        <title>Complete genome sequence of Paludibaculum fermentans P105T, a facultatively anaerobic acidobacterium capable of dissimilatory Fe(III) reduction.</title>
        <authorList>
            <person name="Dedysh S.N."/>
            <person name="Beletsky A.V."/>
            <person name="Kulichevskaya I.S."/>
            <person name="Mardanov A.V."/>
            <person name="Ravin N.V."/>
        </authorList>
    </citation>
    <scope>NUCLEOTIDE SEQUENCE [LARGE SCALE GENOMIC DNA]</scope>
    <source>
        <strain evidence="4 5">P105</strain>
    </source>
</reference>
<protein>
    <submittedName>
        <fullName evidence="4">SDR family oxidoreductase</fullName>
    </submittedName>
</protein>
<evidence type="ECO:0000313" key="4">
    <source>
        <dbReference type="EMBL" id="QOY88408.1"/>
    </source>
</evidence>
<dbReference type="SMART" id="SM00822">
    <property type="entry name" value="PKS_KR"/>
    <property type="match status" value="1"/>
</dbReference>
<name>A0A7S7NRG8_PALFE</name>
<comment type="similarity">
    <text evidence="1">Belongs to the short-chain dehydrogenases/reductases (SDR) family.</text>
</comment>
<dbReference type="NCBIfam" id="NF005559">
    <property type="entry name" value="PRK07231.1"/>
    <property type="match status" value="1"/>
</dbReference>
<organism evidence="4 5">
    <name type="scientific">Paludibaculum fermentans</name>
    <dbReference type="NCBI Taxonomy" id="1473598"/>
    <lineage>
        <taxon>Bacteria</taxon>
        <taxon>Pseudomonadati</taxon>
        <taxon>Acidobacteriota</taxon>
        <taxon>Terriglobia</taxon>
        <taxon>Bryobacterales</taxon>
        <taxon>Bryobacteraceae</taxon>
        <taxon>Paludibaculum</taxon>
    </lineage>
</organism>
<dbReference type="RefSeq" id="WP_194450070.1">
    <property type="nucleotide sequence ID" value="NZ_CP063849.1"/>
</dbReference>
<dbReference type="PROSITE" id="PS00061">
    <property type="entry name" value="ADH_SHORT"/>
    <property type="match status" value="1"/>
</dbReference>
<evidence type="ECO:0000313" key="5">
    <source>
        <dbReference type="Proteomes" id="UP000593892"/>
    </source>
</evidence>
<evidence type="ECO:0000256" key="1">
    <source>
        <dbReference type="ARBA" id="ARBA00006484"/>
    </source>
</evidence>
<dbReference type="AlphaFoldDB" id="A0A7S7NRG8"/>
<dbReference type="PANTHER" id="PTHR43639:SF1">
    <property type="entry name" value="SHORT-CHAIN DEHYDROGENASE_REDUCTASE FAMILY PROTEIN"/>
    <property type="match status" value="1"/>
</dbReference>
<dbReference type="KEGG" id="pfer:IRI77_00125"/>
<evidence type="ECO:0000259" key="3">
    <source>
        <dbReference type="SMART" id="SM00822"/>
    </source>
</evidence>
<dbReference type="PANTHER" id="PTHR43639">
    <property type="entry name" value="OXIDOREDUCTASE, SHORT-CHAIN DEHYDROGENASE/REDUCTASE FAMILY (AFU_ORTHOLOGUE AFUA_5G02870)"/>
    <property type="match status" value="1"/>
</dbReference>
<dbReference type="Gene3D" id="3.40.50.720">
    <property type="entry name" value="NAD(P)-binding Rossmann-like Domain"/>
    <property type="match status" value="1"/>
</dbReference>
<sequence>MEGKLAGRAALVTGASRGIGRAIAVELARLGANVAINYARHREEAMDVAAEIERMGCDAMVIQADVGQRAEDEVMVRSVLEEFGRLDILVNNAAYSVRKPLLEMDPADMERTWAVSLWGAFHCSQFAARLMAERGGGSILMVSSVHASRPYPNCSAYNGAKAAMNQMALTWAVELAPHKIRVNVLEPGWTDTPGERVYYSEDQIVEKGKDLLLGRLATSEEVAKTAAFLVSDDASYVTGAVLRVDGGYAITH</sequence>
<dbReference type="InterPro" id="IPR036291">
    <property type="entry name" value="NAD(P)-bd_dom_sf"/>
</dbReference>
<dbReference type="GO" id="GO:0016491">
    <property type="term" value="F:oxidoreductase activity"/>
    <property type="evidence" value="ECO:0007669"/>
    <property type="project" value="UniProtKB-KW"/>
</dbReference>
<dbReference type="PRINTS" id="PR00081">
    <property type="entry name" value="GDHRDH"/>
</dbReference>